<evidence type="ECO:0000256" key="2">
    <source>
        <dbReference type="ARBA" id="ARBA00023277"/>
    </source>
</evidence>
<evidence type="ECO:0000256" key="1">
    <source>
        <dbReference type="ARBA" id="ARBA00022857"/>
    </source>
</evidence>
<organism evidence="4 5">
    <name type="scientific">Bradyrhizobium aeschynomenes</name>
    <dbReference type="NCBI Taxonomy" id="2734909"/>
    <lineage>
        <taxon>Bacteria</taxon>
        <taxon>Pseudomonadati</taxon>
        <taxon>Pseudomonadota</taxon>
        <taxon>Alphaproteobacteria</taxon>
        <taxon>Hyphomicrobiales</taxon>
        <taxon>Nitrobacteraceae</taxon>
        <taxon>Bradyrhizobium</taxon>
    </lineage>
</organism>
<dbReference type="Proteomes" id="UP000886476">
    <property type="component" value="Unassembled WGS sequence"/>
</dbReference>
<dbReference type="SUPFAM" id="SSF51735">
    <property type="entry name" value="NAD(P)-binding Rossmann-fold domains"/>
    <property type="match status" value="1"/>
</dbReference>
<dbReference type="PANTHER" id="PTHR43103:SF3">
    <property type="entry name" value="ADP-L-GLYCERO-D-MANNO-HEPTOSE-6-EPIMERASE"/>
    <property type="match status" value="1"/>
</dbReference>
<keyword evidence="5" id="KW-1185">Reference proteome</keyword>
<name>A0ABX2CHX4_9BRAD</name>
<dbReference type="RefSeq" id="WP_172112878.1">
    <property type="nucleotide sequence ID" value="NZ_JABFDN010000008.1"/>
</dbReference>
<dbReference type="InterPro" id="IPR036291">
    <property type="entry name" value="NAD(P)-bd_dom_sf"/>
</dbReference>
<proteinExistence type="predicted"/>
<sequence length="305" mass="32089">MRILVTGAAGFIGSALLCRLLSDVGSGDVTGLDLGDAPPAASGRRLSWIRGGLDDRAVLEQLGATPFDLVFHLASVPGGRAEAEPALGRRVNLDASLDLFQLLAQSRNRPRVVYASSVAVCGTLSEAPVGARTEARPAITYGAHKRMVEIALADHTRRGDLSGIALRLPGIVARPRPVSGFGSAFMSELLHALASGERYVCPVSPAATAWWLSAQAVVDNLMLAGQIDCCGTLQLPALRLSIAEVVAGLARLYGAERSALVTFDPDKGIEAVFGRYPMLDVRAELALGFSHDGSVVELIKNALRT</sequence>
<evidence type="ECO:0000313" key="4">
    <source>
        <dbReference type="EMBL" id="NPU67793.1"/>
    </source>
</evidence>
<dbReference type="EMBL" id="JABFDN010000008">
    <property type="protein sequence ID" value="NPU67793.1"/>
    <property type="molecule type" value="Genomic_DNA"/>
</dbReference>
<dbReference type="InterPro" id="IPR001509">
    <property type="entry name" value="Epimerase_deHydtase"/>
</dbReference>
<accession>A0ABX2CHX4</accession>
<dbReference type="Pfam" id="PF01370">
    <property type="entry name" value="Epimerase"/>
    <property type="match status" value="1"/>
</dbReference>
<dbReference type="Gene3D" id="3.40.50.720">
    <property type="entry name" value="NAD(P)-binding Rossmann-like Domain"/>
    <property type="match status" value="1"/>
</dbReference>
<dbReference type="PANTHER" id="PTHR43103">
    <property type="entry name" value="NUCLEOSIDE-DIPHOSPHATE-SUGAR EPIMERASE"/>
    <property type="match status" value="1"/>
</dbReference>
<comment type="caution">
    <text evidence="4">The sequence shown here is derived from an EMBL/GenBank/DDBJ whole genome shotgun (WGS) entry which is preliminary data.</text>
</comment>
<protein>
    <submittedName>
        <fullName evidence="4">NAD-dependent epimerase/dehydratase family protein</fullName>
    </submittedName>
</protein>
<keyword evidence="1" id="KW-0521">NADP</keyword>
<dbReference type="Gene3D" id="3.90.25.10">
    <property type="entry name" value="UDP-galactose 4-epimerase, domain 1"/>
    <property type="match status" value="1"/>
</dbReference>
<keyword evidence="2" id="KW-0119">Carbohydrate metabolism</keyword>
<feature type="domain" description="NAD-dependent epimerase/dehydratase" evidence="3">
    <location>
        <begin position="3"/>
        <end position="200"/>
    </location>
</feature>
<evidence type="ECO:0000313" key="5">
    <source>
        <dbReference type="Proteomes" id="UP000886476"/>
    </source>
</evidence>
<evidence type="ECO:0000259" key="3">
    <source>
        <dbReference type="Pfam" id="PF01370"/>
    </source>
</evidence>
<gene>
    <name evidence="4" type="ORF">HL667_22505</name>
</gene>
<reference evidence="4" key="1">
    <citation type="submission" date="2020-05" db="EMBL/GenBank/DDBJ databases">
        <title>Nod-independent and nitrogen-fixing Bradyrhizobium aeschynomene sp. nov. isolated from nodules of Aeschynomene indica.</title>
        <authorList>
            <person name="Zhang Z."/>
        </authorList>
    </citation>
    <scope>NUCLEOTIDE SEQUENCE</scope>
    <source>
        <strain evidence="4">83012</strain>
    </source>
</reference>